<gene>
    <name evidence="3" type="primary">asa1</name>
    <name evidence="3" type="ORF">LCER1_G006045</name>
</gene>
<keyword evidence="1" id="KW-0853">WD repeat</keyword>
<proteinExistence type="predicted"/>
<comment type="caution">
    <text evidence="3">The sequence shown here is derived from an EMBL/GenBank/DDBJ whole genome shotgun (WGS) entry which is preliminary data.</text>
</comment>
<organism evidence="3 4">
    <name type="scientific">Lachnellula cervina</name>
    <dbReference type="NCBI Taxonomy" id="1316786"/>
    <lineage>
        <taxon>Eukaryota</taxon>
        <taxon>Fungi</taxon>
        <taxon>Dikarya</taxon>
        <taxon>Ascomycota</taxon>
        <taxon>Pezizomycotina</taxon>
        <taxon>Leotiomycetes</taxon>
        <taxon>Helotiales</taxon>
        <taxon>Lachnaceae</taxon>
        <taxon>Lachnellula</taxon>
    </lineage>
</organism>
<protein>
    <submittedName>
        <fullName evidence="3">ASTRA-associated protein 1</fullName>
    </submittedName>
</protein>
<dbReference type="Proteomes" id="UP000481288">
    <property type="component" value="Unassembled WGS sequence"/>
</dbReference>
<feature type="repeat" description="WD" evidence="1">
    <location>
        <begin position="14"/>
        <end position="55"/>
    </location>
</feature>
<evidence type="ECO:0000259" key="2">
    <source>
        <dbReference type="Pfam" id="PF06985"/>
    </source>
</evidence>
<dbReference type="SMART" id="SM00320">
    <property type="entry name" value="WD40"/>
    <property type="match status" value="5"/>
</dbReference>
<feature type="domain" description="Heterokaryon incompatibility" evidence="2">
    <location>
        <begin position="590"/>
        <end position="741"/>
    </location>
</feature>
<reference evidence="3 4" key="1">
    <citation type="submission" date="2018-05" db="EMBL/GenBank/DDBJ databases">
        <title>Whole genome sequencing for identification of molecular markers to develop diagnostic detection tools for the regulated plant pathogen Lachnellula willkommii.</title>
        <authorList>
            <person name="Giroux E."/>
            <person name="Bilodeau G."/>
        </authorList>
    </citation>
    <scope>NUCLEOTIDE SEQUENCE [LARGE SCALE GENOMIC DNA]</scope>
    <source>
        <strain evidence="3 4">CBS 625.97</strain>
    </source>
</reference>
<dbReference type="InterPro" id="IPR001680">
    <property type="entry name" value="WD40_rpt"/>
</dbReference>
<dbReference type="OrthoDB" id="7668193at2759"/>
<dbReference type="Gene3D" id="2.130.10.10">
    <property type="entry name" value="YVTN repeat-like/Quinoprotein amine dehydrogenase"/>
    <property type="match status" value="2"/>
</dbReference>
<keyword evidence="4" id="KW-1185">Reference proteome</keyword>
<dbReference type="InterPro" id="IPR010730">
    <property type="entry name" value="HET"/>
</dbReference>
<accession>A0A7D8UQ49</accession>
<dbReference type="PANTHER" id="PTHR33112">
    <property type="entry name" value="DOMAIN PROTEIN, PUTATIVE-RELATED"/>
    <property type="match status" value="1"/>
</dbReference>
<dbReference type="PANTHER" id="PTHR33112:SF12">
    <property type="entry name" value="HETEROKARYON INCOMPATIBILITY DOMAIN-CONTAINING PROTEIN"/>
    <property type="match status" value="1"/>
</dbReference>
<dbReference type="Pfam" id="PF00400">
    <property type="entry name" value="WD40"/>
    <property type="match status" value="1"/>
</dbReference>
<sequence>MASAQAQPQPAYILRGHSSQIHSTSFIRSNSRLVTGDTEGWIVVWSLAIKRPVAVWKAHEGSILGAKPWGIDRLITHGKDNKLVVWKLSEADEESMSSVLPVDTPPEPRKQPWILHIVDVNTMNFCSFAWTPASPSPSSEDVSSEEILIAVPNIMTSETVDIFHLPSSKRIHRIPQDPSFKGGMVMAISIFYHPQTSLLTIIAGYESGHTTVLQLPSSSTSTWQSLYTSQPHTQPVLSVDTSPSKDFYLTSSADAIIAKHPIPFSPQNVIQATENKPLKTIQTKHSGQQGLQIRNDGKIFATAGWDAKVRVYATKSMKELAVLKWHKEGCYAVAFSDVHEAAEEVGKGSQLMKNMGTMSVKDERLWKAKMGHWVAVGSKDGKLQHSIDLGSLHLAMDHTCKSKILALCAKNKKDRIDMENFEVMLKSPDCPVCRMFVDVVAQKYGTTQRLVSRSKDGRPLPCHLYFTEMDIKEDQDSTDLWKPEVQTLDVSHVSYLPYDDERESYAFGLQLGEREIPSTDPAVNFFKRKHESGDGTIDPEFLALWVSAFKENHKSCVLPTRERAGKPPPGFMLIDVKNMKILEPPDEAKYVALSYVWGAECSSQFKMTTANKSMLQEDQGLSRVWTQIPRTIRDAVTLLQRLDWDFLWVDALCIIQDDLDNKTAQINAMDTIYEGADLVWAAAYGTGADAGLAGTESLQFPLRAKRRRERIHDRVQMLSEPIDYEHIPSSVWHTRGWTFQESELAKMKLLFTANQAYLQCRCGGVSAESKALDAFHFRNDNHLSLSEVLKPCDDWFGARIHDDRSFWTEYTERLQEYTCRELTLPEDILNAFAAILANLEWKWKEKFPFGLPEQHLASALRWNHGGLTRESRRRDCMLHIQREGKMLDCPAPSWSWAGWFGPVELAPERKTHNSKFEVKWTLSDDEVPLPVNDPMRHTLIQALTPRTFFDVEDDVLNATGTPIGYIDPPRPKFSTVGESGRTKYEFVALSAGLDTFFYRDGERVWDDSEPQVVVEALIIGQRVNGVAFRIGVASINWDDWEASNPTKEFITLG</sequence>
<dbReference type="InterPro" id="IPR015943">
    <property type="entry name" value="WD40/YVTN_repeat-like_dom_sf"/>
</dbReference>
<dbReference type="AlphaFoldDB" id="A0A7D8UQ49"/>
<dbReference type="SUPFAM" id="SSF50978">
    <property type="entry name" value="WD40 repeat-like"/>
    <property type="match status" value="1"/>
</dbReference>
<dbReference type="EMBL" id="QGMG01000604">
    <property type="protein sequence ID" value="TVY52477.1"/>
    <property type="molecule type" value="Genomic_DNA"/>
</dbReference>
<name>A0A7D8UQ49_9HELO</name>
<evidence type="ECO:0000313" key="3">
    <source>
        <dbReference type="EMBL" id="TVY52477.1"/>
    </source>
</evidence>
<dbReference type="InterPro" id="IPR036322">
    <property type="entry name" value="WD40_repeat_dom_sf"/>
</dbReference>
<evidence type="ECO:0000256" key="1">
    <source>
        <dbReference type="PROSITE-ProRule" id="PRU00221"/>
    </source>
</evidence>
<dbReference type="PROSITE" id="PS50082">
    <property type="entry name" value="WD_REPEATS_2"/>
    <property type="match status" value="1"/>
</dbReference>
<dbReference type="Pfam" id="PF06985">
    <property type="entry name" value="HET"/>
    <property type="match status" value="1"/>
</dbReference>
<dbReference type="PROSITE" id="PS50294">
    <property type="entry name" value="WD_REPEATS_REGION"/>
    <property type="match status" value="1"/>
</dbReference>
<evidence type="ECO:0000313" key="4">
    <source>
        <dbReference type="Proteomes" id="UP000481288"/>
    </source>
</evidence>